<evidence type="ECO:0000256" key="1">
    <source>
        <dbReference type="SAM" id="MobiDB-lite"/>
    </source>
</evidence>
<dbReference type="EMBL" id="CP016172">
    <property type="protein sequence ID" value="ANN79269.1"/>
    <property type="molecule type" value="Genomic_DNA"/>
</dbReference>
<organism evidence="2 3">
    <name type="scientific">Bordetella flabilis</name>
    <dbReference type="NCBI Taxonomy" id="463014"/>
    <lineage>
        <taxon>Bacteria</taxon>
        <taxon>Pseudomonadati</taxon>
        <taxon>Pseudomonadota</taxon>
        <taxon>Betaproteobacteria</taxon>
        <taxon>Burkholderiales</taxon>
        <taxon>Alcaligenaceae</taxon>
        <taxon>Bordetella</taxon>
    </lineage>
</organism>
<dbReference type="KEGG" id="bfz:BAU07_21005"/>
<dbReference type="RefSeq" id="WP_066662017.1">
    <property type="nucleotide sequence ID" value="NZ_CBCSCL010000011.1"/>
</dbReference>
<gene>
    <name evidence="2" type="ORF">BAU07_21005</name>
</gene>
<accession>A0A193GJ23</accession>
<evidence type="ECO:0000313" key="2">
    <source>
        <dbReference type="EMBL" id="ANN79269.1"/>
    </source>
</evidence>
<evidence type="ECO:0000313" key="3">
    <source>
        <dbReference type="Proteomes" id="UP000091926"/>
    </source>
</evidence>
<sequence>MSNDTTPKRPAGLSGQEEEDLRALEKGYDPDGGALPDPDHSDDPTRKPGDDSATGQGRKPAEGAQAGGSSPARGKPLADAERRGLVPSGDAATPPMDRPDDSAPGAVDLDPDPGRRRP</sequence>
<keyword evidence="3" id="KW-1185">Reference proteome</keyword>
<dbReference type="OrthoDB" id="8636442at2"/>
<feature type="compositionally biased region" description="Basic and acidic residues" evidence="1">
    <location>
        <begin position="37"/>
        <end position="50"/>
    </location>
</feature>
<proteinExistence type="predicted"/>
<name>A0A193GJ23_9BORD</name>
<feature type="region of interest" description="Disordered" evidence="1">
    <location>
        <begin position="1"/>
        <end position="118"/>
    </location>
</feature>
<dbReference type="AlphaFoldDB" id="A0A193GJ23"/>
<reference evidence="2 3" key="1">
    <citation type="submission" date="2016-06" db="EMBL/GenBank/DDBJ databases">
        <title>Complete genome sequences of Bordetella bronchialis and Bordetella flabilis.</title>
        <authorList>
            <person name="LiPuma J.J."/>
            <person name="Spilker T."/>
        </authorList>
    </citation>
    <scope>NUCLEOTIDE SEQUENCE [LARGE SCALE GENOMIC DNA]</scope>
    <source>
        <strain evidence="2 3">AU10664</strain>
    </source>
</reference>
<dbReference type="Proteomes" id="UP000091926">
    <property type="component" value="Chromosome"/>
</dbReference>
<protein>
    <submittedName>
        <fullName evidence="2">Uncharacterized protein</fullName>
    </submittedName>
</protein>